<gene>
    <name evidence="5" type="ORF">HS99_0029260</name>
</gene>
<evidence type="ECO:0000256" key="1">
    <source>
        <dbReference type="ARBA" id="ARBA00022576"/>
    </source>
</evidence>
<dbReference type="PANTHER" id="PTHR43643">
    <property type="entry name" value="HISTIDINOL-PHOSPHATE AMINOTRANSFERASE 2"/>
    <property type="match status" value="1"/>
</dbReference>
<evidence type="ECO:0000256" key="3">
    <source>
        <dbReference type="ARBA" id="ARBA00022898"/>
    </source>
</evidence>
<comment type="caution">
    <text evidence="5">The sequence shown here is derived from an EMBL/GenBank/DDBJ whole genome shotgun (WGS) entry which is preliminary data.</text>
</comment>
<dbReference type="Pfam" id="PF00155">
    <property type="entry name" value="Aminotran_1_2"/>
    <property type="match status" value="1"/>
</dbReference>
<dbReference type="Gene3D" id="3.90.1150.10">
    <property type="entry name" value="Aspartate Aminotransferase, domain 1"/>
    <property type="match status" value="1"/>
</dbReference>
<evidence type="ECO:0000313" key="5">
    <source>
        <dbReference type="EMBL" id="OEV36477.1"/>
    </source>
</evidence>
<proteinExistence type="predicted"/>
<dbReference type="GO" id="GO:0008483">
    <property type="term" value="F:transaminase activity"/>
    <property type="evidence" value="ECO:0007669"/>
    <property type="project" value="UniProtKB-KW"/>
</dbReference>
<dbReference type="InterPro" id="IPR050106">
    <property type="entry name" value="HistidinolP_aminotransfase"/>
</dbReference>
<keyword evidence="2" id="KW-0808">Transferase</keyword>
<evidence type="ECO:0000313" key="6">
    <source>
        <dbReference type="Proteomes" id="UP000037395"/>
    </source>
</evidence>
<dbReference type="Gene3D" id="3.40.640.10">
    <property type="entry name" value="Type I PLP-dependent aspartate aminotransferase-like (Major domain)"/>
    <property type="match status" value="1"/>
</dbReference>
<dbReference type="CDD" id="cd00609">
    <property type="entry name" value="AAT_like"/>
    <property type="match status" value="1"/>
</dbReference>
<accession>A0A1E7N700</accession>
<keyword evidence="3" id="KW-0663">Pyridoxal phosphate</keyword>
<name>A0A1E7N700_KITAU</name>
<evidence type="ECO:0000259" key="4">
    <source>
        <dbReference type="Pfam" id="PF00155"/>
    </source>
</evidence>
<dbReference type="PANTHER" id="PTHR43643:SF3">
    <property type="entry name" value="HISTIDINOL-PHOSPHATE AMINOTRANSFERASE"/>
    <property type="match status" value="1"/>
</dbReference>
<dbReference type="EMBL" id="JPRF03000026">
    <property type="protein sequence ID" value="OEV36477.1"/>
    <property type="molecule type" value="Genomic_DNA"/>
</dbReference>
<dbReference type="InterPro" id="IPR015424">
    <property type="entry name" value="PyrdxlP-dep_Trfase"/>
</dbReference>
<protein>
    <recommendedName>
        <fullName evidence="4">Aminotransferase class I/classII large domain-containing protein</fullName>
    </recommendedName>
</protein>
<dbReference type="InterPro" id="IPR015421">
    <property type="entry name" value="PyrdxlP-dep_Trfase_major"/>
</dbReference>
<dbReference type="Proteomes" id="UP000037395">
    <property type="component" value="Unassembled WGS sequence"/>
</dbReference>
<dbReference type="InterPro" id="IPR015422">
    <property type="entry name" value="PyrdxlP-dep_Trfase_small"/>
</dbReference>
<dbReference type="GO" id="GO:0030170">
    <property type="term" value="F:pyridoxal phosphate binding"/>
    <property type="evidence" value="ECO:0007669"/>
    <property type="project" value="InterPro"/>
</dbReference>
<reference evidence="5" key="1">
    <citation type="submission" date="2016-08" db="EMBL/GenBank/DDBJ databases">
        <title>Sequencing, Assembly and Comparative Genomics of S. aureofaciens ATCC 10762.</title>
        <authorList>
            <person name="Gradnigo J.S."/>
            <person name="Johnson N."/>
            <person name="Somerville G.A."/>
        </authorList>
    </citation>
    <scope>NUCLEOTIDE SEQUENCE [LARGE SCALE GENOMIC DNA]</scope>
    <source>
        <strain evidence="5">ATCC 10762</strain>
    </source>
</reference>
<keyword evidence="1" id="KW-0032">Aminotransferase</keyword>
<dbReference type="InterPro" id="IPR004839">
    <property type="entry name" value="Aminotransferase_I/II_large"/>
</dbReference>
<evidence type="ECO:0000256" key="2">
    <source>
        <dbReference type="ARBA" id="ARBA00022679"/>
    </source>
</evidence>
<dbReference type="AlphaFoldDB" id="A0A1E7N700"/>
<feature type="domain" description="Aminotransferase class I/classII large" evidence="4">
    <location>
        <begin position="20"/>
        <end position="315"/>
    </location>
</feature>
<dbReference type="SUPFAM" id="SSF53383">
    <property type="entry name" value="PLP-dependent transferases"/>
    <property type="match status" value="1"/>
</dbReference>
<organism evidence="5 6">
    <name type="scientific">Kitasatospora aureofaciens</name>
    <name type="common">Streptomyces aureofaciens</name>
    <dbReference type="NCBI Taxonomy" id="1894"/>
    <lineage>
        <taxon>Bacteria</taxon>
        <taxon>Bacillati</taxon>
        <taxon>Actinomycetota</taxon>
        <taxon>Actinomycetes</taxon>
        <taxon>Kitasatosporales</taxon>
        <taxon>Streptomycetaceae</taxon>
        <taxon>Kitasatospora</taxon>
    </lineage>
</organism>
<keyword evidence="6" id="KW-1185">Reference proteome</keyword>
<sequence>MALRPAGRLMAGDSGARHLLAQNEHPYPPLPSVLTALAGAASDLNRYPDLRPERFAGLIADWQSVPAAQVVVGHGSAGVALDLFHSVVRPGDNVVHSAPCFDAYPLFCRIAGAEARAVPLGPDARHDLAAMAGQLDERTRIVVLCNPHNPTGTVYSWAELTDFLRRVPATALVLLDEAYIDFARGWEAPDVPARIAEWPNLVVLRTLSKSHGLAALRIGYAVAEEAVAQRVRDHQVPYAVNRLQEAGLLAAVAAQEEVDRRIAEIAGERERLRAELLALGRSVPPSLTNFLWVSAPGDETPVRRELERLGVAVRFYPGQGIRIAVGEKDANDAVIEGFTRAHRAVAPPR</sequence>